<dbReference type="EMBL" id="GGEC01006996">
    <property type="protein sequence ID" value="MBW87479.1"/>
    <property type="molecule type" value="Transcribed_RNA"/>
</dbReference>
<reference evidence="1" key="1">
    <citation type="submission" date="2018-02" db="EMBL/GenBank/DDBJ databases">
        <title>Rhizophora mucronata_Transcriptome.</title>
        <authorList>
            <person name="Meera S.P."/>
            <person name="Sreeshan A."/>
            <person name="Augustine A."/>
        </authorList>
    </citation>
    <scope>NUCLEOTIDE SEQUENCE</scope>
    <source>
        <tissue evidence="1">Leaf</tissue>
    </source>
</reference>
<proteinExistence type="predicted"/>
<sequence length="55" mass="5959">MPAGHTKSRKKQILHTIHFCLDVRPSGGIPGSTWNCTEALVSISIRLCACHALVC</sequence>
<accession>A0A2P2J1Y6</accession>
<dbReference type="AlphaFoldDB" id="A0A2P2J1Y6"/>
<protein>
    <submittedName>
        <fullName evidence="1">Uncharacterized protein</fullName>
    </submittedName>
</protein>
<name>A0A2P2J1Y6_RHIMU</name>
<evidence type="ECO:0000313" key="1">
    <source>
        <dbReference type="EMBL" id="MBW87479.1"/>
    </source>
</evidence>
<organism evidence="1">
    <name type="scientific">Rhizophora mucronata</name>
    <name type="common">Asiatic mangrove</name>
    <dbReference type="NCBI Taxonomy" id="61149"/>
    <lineage>
        <taxon>Eukaryota</taxon>
        <taxon>Viridiplantae</taxon>
        <taxon>Streptophyta</taxon>
        <taxon>Embryophyta</taxon>
        <taxon>Tracheophyta</taxon>
        <taxon>Spermatophyta</taxon>
        <taxon>Magnoliopsida</taxon>
        <taxon>eudicotyledons</taxon>
        <taxon>Gunneridae</taxon>
        <taxon>Pentapetalae</taxon>
        <taxon>rosids</taxon>
        <taxon>fabids</taxon>
        <taxon>Malpighiales</taxon>
        <taxon>Rhizophoraceae</taxon>
        <taxon>Rhizophora</taxon>
    </lineage>
</organism>